<protein>
    <submittedName>
        <fullName evidence="4">Thioredoxin family protein</fullName>
    </submittedName>
</protein>
<comment type="similarity">
    <text evidence="1">Belongs to the thioredoxin family.</text>
</comment>
<dbReference type="RefSeq" id="WP_252469819.1">
    <property type="nucleotide sequence ID" value="NZ_JAMHFY010000012.1"/>
</dbReference>
<evidence type="ECO:0000313" key="5">
    <source>
        <dbReference type="Proteomes" id="UP001176021"/>
    </source>
</evidence>
<dbReference type="Proteomes" id="UP001176021">
    <property type="component" value="Unassembled WGS sequence"/>
</dbReference>
<accession>A0ABT8QS68</accession>
<keyword evidence="5" id="KW-1185">Reference proteome</keyword>
<dbReference type="CDD" id="cd02947">
    <property type="entry name" value="TRX_family"/>
    <property type="match status" value="1"/>
</dbReference>
<dbReference type="SUPFAM" id="SSF52833">
    <property type="entry name" value="Thioredoxin-like"/>
    <property type="match status" value="1"/>
</dbReference>
<comment type="caution">
    <text evidence="4">The sequence shown here is derived from an EMBL/GenBank/DDBJ whole genome shotgun (WGS) entry which is preliminary data.</text>
</comment>
<organism evidence="4 5">
    <name type="scientific">Desulfosporosinus nitroreducens</name>
    <dbReference type="NCBI Taxonomy" id="2018668"/>
    <lineage>
        <taxon>Bacteria</taxon>
        <taxon>Bacillati</taxon>
        <taxon>Bacillota</taxon>
        <taxon>Clostridia</taxon>
        <taxon>Eubacteriales</taxon>
        <taxon>Desulfitobacteriaceae</taxon>
        <taxon>Desulfosporosinus</taxon>
    </lineage>
</organism>
<dbReference type="PANTHER" id="PTHR45663">
    <property type="entry name" value="GEO12009P1"/>
    <property type="match status" value="1"/>
</dbReference>
<evidence type="ECO:0000256" key="2">
    <source>
        <dbReference type="ARBA" id="ARBA00023284"/>
    </source>
</evidence>
<feature type="domain" description="Thioredoxin" evidence="3">
    <location>
        <begin position="17"/>
        <end position="101"/>
    </location>
</feature>
<dbReference type="EMBL" id="JAMJEV010000012">
    <property type="protein sequence ID" value="MDO0824198.1"/>
    <property type="molecule type" value="Genomic_DNA"/>
</dbReference>
<gene>
    <name evidence="4" type="ORF">M8H41_15245</name>
</gene>
<dbReference type="Gene3D" id="3.40.30.10">
    <property type="entry name" value="Glutaredoxin"/>
    <property type="match status" value="1"/>
</dbReference>
<dbReference type="Pfam" id="PF00085">
    <property type="entry name" value="Thioredoxin"/>
    <property type="match status" value="1"/>
</dbReference>
<dbReference type="InterPro" id="IPR036249">
    <property type="entry name" value="Thioredoxin-like_sf"/>
</dbReference>
<evidence type="ECO:0000256" key="1">
    <source>
        <dbReference type="ARBA" id="ARBA00008987"/>
    </source>
</evidence>
<reference evidence="4" key="1">
    <citation type="submission" date="2022-05" db="EMBL/GenBank/DDBJ databases">
        <title>Expanded diversity of anoxic marine methylotrophy in a Black Sea sulfate reducing microorganism.</title>
        <authorList>
            <person name="Fischer P.Q."/>
            <person name="Stams A.J.M."/>
            <person name="Villanueva L."/>
            <person name="Sousa D.Z."/>
        </authorList>
    </citation>
    <scope>NUCLEOTIDE SEQUENCE</scope>
    <source>
        <strain evidence="4">P130</strain>
    </source>
</reference>
<dbReference type="InterPro" id="IPR013766">
    <property type="entry name" value="Thioredoxin_domain"/>
</dbReference>
<evidence type="ECO:0000313" key="4">
    <source>
        <dbReference type="EMBL" id="MDO0824198.1"/>
    </source>
</evidence>
<name>A0ABT8QS68_9FIRM</name>
<sequence>MIKEIFSGKLPAVLMNPTPFALEFSSEKVPDSQRLHSVLEEVSKSLHDQVEIYNVNVDKVPEIQTMYEVKDLPAVILFKDGKPQDKIIGYHSEQDVHKFLTQ</sequence>
<proteinExistence type="inferred from homology"/>
<keyword evidence="2" id="KW-0676">Redox-active center</keyword>
<evidence type="ECO:0000259" key="3">
    <source>
        <dbReference type="Pfam" id="PF00085"/>
    </source>
</evidence>
<dbReference type="PANTHER" id="PTHR45663:SF11">
    <property type="entry name" value="GEO12009P1"/>
    <property type="match status" value="1"/>
</dbReference>